<sequence length="65" mass="7288">MKRILVILFLVLMFIGVALSSPCAAVCSKEYEKCLTIGADQQDCITNEIDCHEKCPTAYHSRRPL</sequence>
<reference evidence="2 3" key="1">
    <citation type="journal article" date="2011" name="Genome Res.">
        <title>Phylogeny-wide analysis of social amoeba genomes highlights ancient origins for complex intercellular communication.</title>
        <authorList>
            <person name="Heidel A.J."/>
            <person name="Lawal H.M."/>
            <person name="Felder M."/>
            <person name="Schilde C."/>
            <person name="Helps N.R."/>
            <person name="Tunggal B."/>
            <person name="Rivero F."/>
            <person name="John U."/>
            <person name="Schleicher M."/>
            <person name="Eichinger L."/>
            <person name="Platzer M."/>
            <person name="Noegel A.A."/>
            <person name="Schaap P."/>
            <person name="Gloeckner G."/>
        </authorList>
    </citation>
    <scope>NUCLEOTIDE SEQUENCE [LARGE SCALE GENOMIC DNA]</scope>
    <source>
        <strain evidence="3">ATCC 26659 / Pp 5 / PN500</strain>
    </source>
</reference>
<organism evidence="2 3">
    <name type="scientific">Heterostelium pallidum (strain ATCC 26659 / Pp 5 / PN500)</name>
    <name type="common">Cellular slime mold</name>
    <name type="synonym">Polysphondylium pallidum</name>
    <dbReference type="NCBI Taxonomy" id="670386"/>
    <lineage>
        <taxon>Eukaryota</taxon>
        <taxon>Amoebozoa</taxon>
        <taxon>Evosea</taxon>
        <taxon>Eumycetozoa</taxon>
        <taxon>Dictyostelia</taxon>
        <taxon>Acytosteliales</taxon>
        <taxon>Acytosteliaceae</taxon>
        <taxon>Heterostelium</taxon>
    </lineage>
</organism>
<comment type="caution">
    <text evidence="2">The sequence shown here is derived from an EMBL/GenBank/DDBJ whole genome shotgun (WGS) entry which is preliminary data.</text>
</comment>
<dbReference type="RefSeq" id="XP_020436245.1">
    <property type="nucleotide sequence ID" value="XM_020574173.1"/>
</dbReference>
<protein>
    <submittedName>
        <fullName evidence="2">Uncharacterized protein</fullName>
    </submittedName>
</protein>
<proteinExistence type="predicted"/>
<dbReference type="GeneID" id="31358724"/>
<accession>D3B480</accession>
<gene>
    <name evidence="2" type="ORF">PPL_03201</name>
</gene>
<dbReference type="InParanoid" id="D3B480"/>
<evidence type="ECO:0000313" key="3">
    <source>
        <dbReference type="Proteomes" id="UP000001396"/>
    </source>
</evidence>
<name>D3B480_HETP5</name>
<feature type="signal peptide" evidence="1">
    <location>
        <begin position="1"/>
        <end position="20"/>
    </location>
</feature>
<evidence type="ECO:0000256" key="1">
    <source>
        <dbReference type="SAM" id="SignalP"/>
    </source>
</evidence>
<feature type="chain" id="PRO_5003041325" evidence="1">
    <location>
        <begin position="21"/>
        <end position="65"/>
    </location>
</feature>
<dbReference type="Proteomes" id="UP000001396">
    <property type="component" value="Unassembled WGS sequence"/>
</dbReference>
<dbReference type="EMBL" id="ADBJ01000010">
    <property type="protein sequence ID" value="EFA84128.1"/>
    <property type="molecule type" value="Genomic_DNA"/>
</dbReference>
<keyword evidence="1" id="KW-0732">Signal</keyword>
<keyword evidence="3" id="KW-1185">Reference proteome</keyword>
<evidence type="ECO:0000313" key="2">
    <source>
        <dbReference type="EMBL" id="EFA84128.1"/>
    </source>
</evidence>
<dbReference type="AlphaFoldDB" id="D3B480"/>